<keyword evidence="2" id="KW-0489">Methyltransferase</keyword>
<keyword evidence="2" id="KW-0830">Ubiquinone</keyword>
<dbReference type="PANTHER" id="PTHR42912">
    <property type="entry name" value="METHYLTRANSFERASE"/>
    <property type="match status" value="1"/>
</dbReference>
<sequence length="266" mass="30475">MAIEYQETIKDLLTRIDIHQKYGARDIDEWMLELLQPLSEGRILDVGCGAGKQCFLYWEKTGGKAEITGGDISQELLERARSENARRGASVKFIELDFNRRFPFEDQEFDLISCCFAIYYAEDVPFTLREMHRVLKPGGRLFTTGPMPENKKVFYDIIRAASGRPTPPMPGSSRYSSLILDTIRSLFSDVQVHIFENPLVFESVEPFLEYTRASLSEDRKLWTPLFSSKDEFEALMQAIEREARAYIAREGKLIMTKVVGGFIATK</sequence>
<dbReference type="Pfam" id="PF13847">
    <property type="entry name" value="Methyltransf_31"/>
    <property type="match status" value="1"/>
</dbReference>
<dbReference type="PANTHER" id="PTHR42912:SF93">
    <property type="entry name" value="N6-ADENOSINE-METHYLTRANSFERASE TMT1A"/>
    <property type="match status" value="1"/>
</dbReference>
<dbReference type="Gene3D" id="3.40.50.150">
    <property type="entry name" value="Vaccinia Virus protein VP39"/>
    <property type="match status" value="1"/>
</dbReference>
<dbReference type="InterPro" id="IPR025714">
    <property type="entry name" value="Methyltranfer_dom"/>
</dbReference>
<evidence type="ECO:0000259" key="1">
    <source>
        <dbReference type="Pfam" id="PF13847"/>
    </source>
</evidence>
<dbReference type="EMBL" id="AP011792">
    <property type="protein sequence ID" value="BAL58049.1"/>
    <property type="molecule type" value="Genomic_DNA"/>
</dbReference>
<dbReference type="GO" id="GO:0008168">
    <property type="term" value="F:methyltransferase activity"/>
    <property type="evidence" value="ECO:0007669"/>
    <property type="project" value="UniProtKB-KW"/>
</dbReference>
<dbReference type="AlphaFoldDB" id="H5SM45"/>
<dbReference type="SUPFAM" id="SSF53335">
    <property type="entry name" value="S-adenosyl-L-methionine-dependent methyltransferases"/>
    <property type="match status" value="1"/>
</dbReference>
<dbReference type="EMBL" id="AP011770">
    <property type="protein sequence ID" value="BAL57231.1"/>
    <property type="molecule type" value="Genomic_DNA"/>
</dbReference>
<reference evidence="2" key="1">
    <citation type="journal article" date="2005" name="Environ. Microbiol.">
        <title>Genetic and functional properties of uncultivated thermophilic crenarchaeotes from a subsurface gold mine as revealed by analysis of genome fragments.</title>
        <authorList>
            <person name="Nunoura T."/>
            <person name="Hirayama H."/>
            <person name="Takami H."/>
            <person name="Oida H."/>
            <person name="Nishi S."/>
            <person name="Shimamura S."/>
            <person name="Suzuki Y."/>
            <person name="Inagaki F."/>
            <person name="Takai K."/>
            <person name="Nealson K.H."/>
            <person name="Horikoshi K."/>
        </authorList>
    </citation>
    <scope>NUCLEOTIDE SEQUENCE</scope>
</reference>
<proteinExistence type="predicted"/>
<dbReference type="InterPro" id="IPR050508">
    <property type="entry name" value="Methyltransf_Superfamily"/>
</dbReference>
<organism evidence="2">
    <name type="scientific">uncultured Chloroflexota bacterium</name>
    <dbReference type="NCBI Taxonomy" id="166587"/>
    <lineage>
        <taxon>Bacteria</taxon>
        <taxon>Bacillati</taxon>
        <taxon>Chloroflexota</taxon>
        <taxon>environmental samples</taxon>
    </lineage>
</organism>
<evidence type="ECO:0000313" key="3">
    <source>
        <dbReference type="EMBL" id="BAL58049.1"/>
    </source>
</evidence>
<gene>
    <name evidence="2" type="ORF">HGMM_F48D12C30</name>
    <name evidence="3" type="ORF">HGMM_F54B02C14</name>
</gene>
<dbReference type="CDD" id="cd02440">
    <property type="entry name" value="AdoMet_MTases"/>
    <property type="match status" value="1"/>
</dbReference>
<name>H5SM45_9CHLR</name>
<feature type="domain" description="Methyltransferase" evidence="1">
    <location>
        <begin position="40"/>
        <end position="145"/>
    </location>
</feature>
<reference evidence="2" key="2">
    <citation type="journal article" date="2012" name="PLoS ONE">
        <title>A Deeply Branching Thermophilic Bacterium with an Ancient Acetyl-CoA Pathway Dominates a Subsurface Ecosystem.</title>
        <authorList>
            <person name="Takami H."/>
            <person name="Noguchi H."/>
            <person name="Takaki Y."/>
            <person name="Uchiyama I."/>
            <person name="Toyoda A."/>
            <person name="Nishi S."/>
            <person name="Chee G.-J."/>
            <person name="Arai W."/>
            <person name="Nunoura T."/>
            <person name="Itoh T."/>
            <person name="Hattori M."/>
            <person name="Takai K."/>
        </authorList>
    </citation>
    <scope>NUCLEOTIDE SEQUENCE</scope>
</reference>
<accession>H5SM45</accession>
<evidence type="ECO:0000313" key="2">
    <source>
        <dbReference type="EMBL" id="BAL57231.1"/>
    </source>
</evidence>
<keyword evidence="2" id="KW-0808">Transferase</keyword>
<protein>
    <submittedName>
        <fullName evidence="2">Ubiquinone/menaquinone methyltransferase</fullName>
    </submittedName>
</protein>
<dbReference type="GO" id="GO:0032259">
    <property type="term" value="P:methylation"/>
    <property type="evidence" value="ECO:0007669"/>
    <property type="project" value="UniProtKB-KW"/>
</dbReference>
<dbReference type="InterPro" id="IPR029063">
    <property type="entry name" value="SAM-dependent_MTases_sf"/>
</dbReference>